<sequence>MTVDGSCPSVRTGALAGRAAERGWKYAHIVLDRGRAPVQPMVTFTVDDSTLGAARAAARAAAEELAAAGCPVVRVKVEAAPWARGVPATDSEGATLGPEYYFEHHVKLLLPPDTDTAELARLAVRHTAHLSRNARRARDDGQSERFVTQRCHAVGEATAERRLDALLATLSRLPYRILSVEREFVVHDSARMLDAGWITEERAIGQGGGETGAPS</sequence>
<dbReference type="Proteomes" id="UP001518976">
    <property type="component" value="Unassembled WGS sequence"/>
</dbReference>
<keyword evidence="2" id="KW-1185">Reference proteome</keyword>
<evidence type="ECO:0000313" key="1">
    <source>
        <dbReference type="EMBL" id="MBO8188673.1"/>
    </source>
</evidence>
<proteinExistence type="predicted"/>
<reference evidence="1 2" key="1">
    <citation type="submission" date="2021-02" db="EMBL/GenBank/DDBJ databases">
        <title>Streptomyces spirodelae sp. nov., isolated from duckweed.</title>
        <authorList>
            <person name="Saimee Y."/>
            <person name="Duangmal K."/>
        </authorList>
    </citation>
    <scope>NUCLEOTIDE SEQUENCE [LARGE SCALE GENOMIC DNA]</scope>
    <source>
        <strain evidence="1 2">DW4-2</strain>
    </source>
</reference>
<gene>
    <name evidence="1" type="ORF">JW592_24835</name>
</gene>
<organism evidence="1 2">
    <name type="scientific">Streptomyces spirodelae</name>
    <dbReference type="NCBI Taxonomy" id="2812904"/>
    <lineage>
        <taxon>Bacteria</taxon>
        <taxon>Bacillati</taxon>
        <taxon>Actinomycetota</taxon>
        <taxon>Actinomycetes</taxon>
        <taxon>Kitasatosporales</taxon>
        <taxon>Streptomycetaceae</taxon>
        <taxon>Streptomyces</taxon>
    </lineage>
</organism>
<evidence type="ECO:0000313" key="2">
    <source>
        <dbReference type="Proteomes" id="UP001518976"/>
    </source>
</evidence>
<accession>A0ABS3X033</accession>
<name>A0ABS3X033_9ACTN</name>
<dbReference type="EMBL" id="JAFFZN010000026">
    <property type="protein sequence ID" value="MBO8188673.1"/>
    <property type="molecule type" value="Genomic_DNA"/>
</dbReference>
<comment type="caution">
    <text evidence="1">The sequence shown here is derived from an EMBL/GenBank/DDBJ whole genome shotgun (WGS) entry which is preliminary data.</text>
</comment>
<protein>
    <submittedName>
        <fullName evidence="1">Uncharacterized protein</fullName>
    </submittedName>
</protein>